<organism evidence="3 4">
    <name type="scientific">Methanothermococcus okinawensis (strain DSM 14208 / JCM 11175 / IH1)</name>
    <dbReference type="NCBI Taxonomy" id="647113"/>
    <lineage>
        <taxon>Archaea</taxon>
        <taxon>Methanobacteriati</taxon>
        <taxon>Methanobacteriota</taxon>
        <taxon>Methanomada group</taxon>
        <taxon>Methanococci</taxon>
        <taxon>Methanococcales</taxon>
        <taxon>Methanococcaceae</taxon>
        <taxon>Methanothermococcus</taxon>
    </lineage>
</organism>
<evidence type="ECO:0000259" key="1">
    <source>
        <dbReference type="Pfam" id="PF09414"/>
    </source>
</evidence>
<dbReference type="Pfam" id="PF18330">
    <property type="entry name" value="Lig_C"/>
    <property type="match status" value="1"/>
</dbReference>
<dbReference type="HOGENOM" id="CLU_061502_0_0_2"/>
<dbReference type="Gene3D" id="3.30.470.30">
    <property type="entry name" value="DNA ligase/mRNA capping enzyme"/>
    <property type="match status" value="1"/>
</dbReference>
<evidence type="ECO:0000313" key="4">
    <source>
        <dbReference type="Proteomes" id="UP000009296"/>
    </source>
</evidence>
<protein>
    <submittedName>
        <fullName evidence="3">Y414 protein</fullName>
    </submittedName>
</protein>
<keyword evidence="4" id="KW-1185">Reference proteome</keyword>
<dbReference type="GeneID" id="10772688"/>
<dbReference type="SUPFAM" id="SSF56091">
    <property type="entry name" value="DNA ligase/mRNA capping enzyme, catalytic domain"/>
    <property type="match status" value="1"/>
</dbReference>
<feature type="domain" description="RNA ligase" evidence="1">
    <location>
        <begin position="86"/>
        <end position="258"/>
    </location>
</feature>
<dbReference type="InterPro" id="IPR001072">
    <property type="entry name" value="RNA_ligase_Pab1020"/>
</dbReference>
<dbReference type="Gene3D" id="3.10.450.740">
    <property type="match status" value="1"/>
</dbReference>
<dbReference type="KEGG" id="mok:Metok_0562"/>
<dbReference type="EMBL" id="CP002792">
    <property type="protein sequence ID" value="AEH06542.1"/>
    <property type="molecule type" value="Genomic_DNA"/>
</dbReference>
<dbReference type="NCBIfam" id="TIGR01209">
    <property type="entry name" value="RNA ligase"/>
    <property type="match status" value="1"/>
</dbReference>
<dbReference type="CDD" id="cd07894">
    <property type="entry name" value="Adenylation_RNA_ligase"/>
    <property type="match status" value="1"/>
</dbReference>
<accession>F8ALF3</accession>
<dbReference type="PRINTS" id="PR01048">
    <property type="entry name" value="Y414FAMILY"/>
</dbReference>
<dbReference type="STRING" id="647113.Metok_0562"/>
<dbReference type="InterPro" id="IPR041596">
    <property type="entry name" value="Lig_Pab1020_C"/>
</dbReference>
<reference evidence="3" key="1">
    <citation type="submission" date="2011-05" db="EMBL/GenBank/DDBJ databases">
        <title>Complete sequence of chromosome of Methanothermococcus okinawensis IH1.</title>
        <authorList>
            <consortium name="US DOE Joint Genome Institute"/>
            <person name="Lucas S."/>
            <person name="Han J."/>
            <person name="Lapidus A."/>
            <person name="Cheng J.-F."/>
            <person name="Goodwin L."/>
            <person name="Pitluck S."/>
            <person name="Peters L."/>
            <person name="Mikhailova N."/>
            <person name="Held B."/>
            <person name="Han C."/>
            <person name="Tapia R."/>
            <person name="Land M."/>
            <person name="Hauser L."/>
            <person name="Kyrpides N."/>
            <person name="Ivanova N."/>
            <person name="Pagani I."/>
            <person name="Sieprawska-Lupa M."/>
            <person name="Takai K."/>
            <person name="Miyazaki J."/>
            <person name="Whitman W."/>
            <person name="Woyke T."/>
        </authorList>
    </citation>
    <scope>NUCLEOTIDE SEQUENCE</scope>
    <source>
        <strain evidence="3">IH1</strain>
    </source>
</reference>
<evidence type="ECO:0000259" key="2">
    <source>
        <dbReference type="Pfam" id="PF18330"/>
    </source>
</evidence>
<dbReference type="eggNOG" id="arCOG04218">
    <property type="taxonomic scope" value="Archaea"/>
</dbReference>
<dbReference type="AlphaFoldDB" id="F8ALF3"/>
<sequence length="396" mass="46950">MDIDILKVSERLKLDEVDIKKAFERKIISFDMYHNKKYLLFKKKLRHIERGTVLFLNNNMDIVMGYPKIRRAMMLYPTLKNYFINKIVVEEKLDGYNVRITKIDNKVMAITRGGRICPFTTKKALKFLNVNILDDYPNLMLCGEMIGLNNPYVPHYYPEVNNILIKSDKNNNKKTKIIENLGFYIFDVRYRETNKPLSISEKEELLQKYELPYVKPIGIFNKEDIEHIKKIILTLNDKKREGVVLKDPDMIINPIKYTTHYTQCNDLSVAFRYMYDLGIDFMFSRLVREGYQSFEFNEDEKEMEKRAKNIGKSILYPMVNSIKNISKGELITEDFEIYLDSEEDLNEFLDYLKKLHIAFVVKENQKFENGMHKVKIGRIYNSTNDKIKSHLDGNLW</sequence>
<evidence type="ECO:0000313" key="3">
    <source>
        <dbReference type="EMBL" id="AEH06542.1"/>
    </source>
</evidence>
<name>F8ALF3_METOI</name>
<dbReference type="Pfam" id="PF09414">
    <property type="entry name" value="RNA_ligase"/>
    <property type="match status" value="1"/>
</dbReference>
<dbReference type="RefSeq" id="WP_013866728.1">
    <property type="nucleotide sequence ID" value="NC_015636.1"/>
</dbReference>
<dbReference type="Gene3D" id="3.30.1490.70">
    <property type="match status" value="1"/>
</dbReference>
<dbReference type="Gene3D" id="3.30.70.2160">
    <property type="match status" value="1"/>
</dbReference>
<dbReference type="Proteomes" id="UP000009296">
    <property type="component" value="Chromosome"/>
</dbReference>
<dbReference type="OrthoDB" id="14524at2157"/>
<dbReference type="InterPro" id="IPR021122">
    <property type="entry name" value="RNA_ligase_dom_REL/Rnl2"/>
</dbReference>
<feature type="domain" description="RNA ligase Pab1020 C-terminal" evidence="2">
    <location>
        <begin position="269"/>
        <end position="394"/>
    </location>
</feature>
<proteinExistence type="predicted"/>
<gene>
    <name evidence="3" type="ordered locus">Metok_0562</name>
</gene>